<name>A0ABD5QEC6_9EURY</name>
<sequence>MPGDRPAVLVPVANPETAERLLDTAIDLARDRDLSILVLTVVEVPMQLPLERAREAMDVESEEAVVTSARGLAAEAGVPATGRLRFGRDVAGGVVSVAEREEVEAILVGWRGRPRRREIVLGSYIDEILSEALCDVLVKRIDRASDAVESILVPVAGGPHTEYAAEVAGSIAREHGARVELVTVVGDEDEERMAEARELLTQTSAALGAVESVEETVLVGDVVPEIVERGRERGHDVTVLGATRGGFLRRVLVGDVPEAIARESEGAVIMARRGRRVVALWKRLRNRLPV</sequence>
<evidence type="ECO:0000259" key="2">
    <source>
        <dbReference type="Pfam" id="PF00582"/>
    </source>
</evidence>
<comment type="caution">
    <text evidence="3">The sequence shown here is derived from an EMBL/GenBank/DDBJ whole genome shotgun (WGS) entry which is preliminary data.</text>
</comment>
<evidence type="ECO:0000313" key="4">
    <source>
        <dbReference type="Proteomes" id="UP001595925"/>
    </source>
</evidence>
<gene>
    <name evidence="3" type="ORF">ACFPFO_09555</name>
</gene>
<keyword evidence="4" id="KW-1185">Reference proteome</keyword>
<dbReference type="Proteomes" id="UP001595925">
    <property type="component" value="Unassembled WGS sequence"/>
</dbReference>
<dbReference type="PANTHER" id="PTHR46268:SF6">
    <property type="entry name" value="UNIVERSAL STRESS PROTEIN UP12"/>
    <property type="match status" value="1"/>
</dbReference>
<proteinExistence type="inferred from homology"/>
<dbReference type="EMBL" id="JBHSJG010000036">
    <property type="protein sequence ID" value="MFC4987993.1"/>
    <property type="molecule type" value="Genomic_DNA"/>
</dbReference>
<dbReference type="InterPro" id="IPR006015">
    <property type="entry name" value="Universal_stress_UspA"/>
</dbReference>
<feature type="domain" description="UspA" evidence="2">
    <location>
        <begin position="150"/>
        <end position="272"/>
    </location>
</feature>
<dbReference type="RefSeq" id="WP_224826944.1">
    <property type="nucleotide sequence ID" value="NZ_JAIVEF010000001.1"/>
</dbReference>
<dbReference type="SUPFAM" id="SSF52402">
    <property type="entry name" value="Adenine nucleotide alpha hydrolases-like"/>
    <property type="match status" value="2"/>
</dbReference>
<evidence type="ECO:0000256" key="1">
    <source>
        <dbReference type="ARBA" id="ARBA00008791"/>
    </source>
</evidence>
<dbReference type="PRINTS" id="PR01438">
    <property type="entry name" value="UNVRSLSTRESS"/>
</dbReference>
<dbReference type="AlphaFoldDB" id="A0ABD5QEC6"/>
<organism evidence="3 4">
    <name type="scientific">Saliphagus infecundisoli</name>
    <dbReference type="NCBI Taxonomy" id="1849069"/>
    <lineage>
        <taxon>Archaea</taxon>
        <taxon>Methanobacteriati</taxon>
        <taxon>Methanobacteriota</taxon>
        <taxon>Stenosarchaea group</taxon>
        <taxon>Halobacteria</taxon>
        <taxon>Halobacteriales</taxon>
        <taxon>Natrialbaceae</taxon>
        <taxon>Saliphagus</taxon>
    </lineage>
</organism>
<dbReference type="Pfam" id="PF00582">
    <property type="entry name" value="Usp"/>
    <property type="match status" value="2"/>
</dbReference>
<dbReference type="Gene3D" id="3.40.50.620">
    <property type="entry name" value="HUPs"/>
    <property type="match status" value="2"/>
</dbReference>
<evidence type="ECO:0000313" key="3">
    <source>
        <dbReference type="EMBL" id="MFC4987993.1"/>
    </source>
</evidence>
<accession>A0ABD5QEC6</accession>
<dbReference type="CDD" id="cd00293">
    <property type="entry name" value="USP-like"/>
    <property type="match status" value="2"/>
</dbReference>
<comment type="similarity">
    <text evidence="1">Belongs to the universal stress protein A family.</text>
</comment>
<dbReference type="InterPro" id="IPR006016">
    <property type="entry name" value="UspA"/>
</dbReference>
<protein>
    <submittedName>
        <fullName evidence="3">Universal stress protein</fullName>
    </submittedName>
</protein>
<feature type="domain" description="UspA" evidence="2">
    <location>
        <begin position="8"/>
        <end position="138"/>
    </location>
</feature>
<dbReference type="InterPro" id="IPR014729">
    <property type="entry name" value="Rossmann-like_a/b/a_fold"/>
</dbReference>
<reference evidence="3 4" key="1">
    <citation type="journal article" date="2019" name="Int. J. Syst. Evol. Microbiol.">
        <title>The Global Catalogue of Microorganisms (GCM) 10K type strain sequencing project: providing services to taxonomists for standard genome sequencing and annotation.</title>
        <authorList>
            <consortium name="The Broad Institute Genomics Platform"/>
            <consortium name="The Broad Institute Genome Sequencing Center for Infectious Disease"/>
            <person name="Wu L."/>
            <person name="Ma J."/>
        </authorList>
    </citation>
    <scope>NUCLEOTIDE SEQUENCE [LARGE SCALE GENOMIC DNA]</scope>
    <source>
        <strain evidence="3 4">CGMCC 1.15824</strain>
    </source>
</reference>
<dbReference type="PANTHER" id="PTHR46268">
    <property type="entry name" value="STRESS RESPONSE PROTEIN NHAX"/>
    <property type="match status" value="1"/>
</dbReference>